<protein>
    <submittedName>
        <fullName evidence="1">SusF/SusE family outer membrane protein</fullName>
    </submittedName>
</protein>
<dbReference type="CDD" id="cd12956">
    <property type="entry name" value="CBM_SusE-F_like"/>
    <property type="match status" value="1"/>
</dbReference>
<comment type="caution">
    <text evidence="1">The sequence shown here is derived from an EMBL/GenBank/DDBJ whole genome shotgun (WGS) entry which is preliminary data.</text>
</comment>
<proteinExistence type="predicted"/>
<sequence length="395" mass="42241">MNKLVRIWGGILPLLFMAVMVSCEEDPVIEDAEGLPLANGFYLAKEGEDPIAAQQLVSELVEAEGFQTQEREGYSANYMFLSAGNYHVVNVQNREITQTIGGSSEDLEITGSDCERNTINVVAEAAVDGAAFSIPSDGLYKVIYDQELAEIVTYKIEVANVIGAASEAGWGHADAQNLTISGTPSADGVTFSATNIVLRPGEWKVRFNCRWTIDRRVDPLIGQNDASNGYVALTNFGGTFDNLVEGGANFAQADGSDGRYTVTATWTAEDGFVVTATQTEALDPISFDPSNFAWGIIGSATPTGWDSDTDLNYEGVAGGVYSWKGTFALVAGEFKFRTNDDWAFNIGFGTTLTGPDAGDLTDTGGNFTIAAAATYEFIISTADEGDSWSINVTKQ</sequence>
<organism evidence="1 2">
    <name type="scientific">Shiella aurantiaca</name>
    <dbReference type="NCBI Taxonomy" id="3058365"/>
    <lineage>
        <taxon>Bacteria</taxon>
        <taxon>Pseudomonadati</taxon>
        <taxon>Bacteroidota</taxon>
        <taxon>Cytophagia</taxon>
        <taxon>Cytophagales</taxon>
        <taxon>Shiellaceae</taxon>
        <taxon>Shiella</taxon>
    </lineage>
</organism>
<evidence type="ECO:0000313" key="1">
    <source>
        <dbReference type="EMBL" id="MDN4164107.1"/>
    </source>
</evidence>
<accession>A0ABT8F0Y4</accession>
<dbReference type="RefSeq" id="WP_320002633.1">
    <property type="nucleotide sequence ID" value="NZ_JAUHJS010000001.1"/>
</dbReference>
<reference evidence="1" key="1">
    <citation type="submission" date="2023-06" db="EMBL/GenBank/DDBJ databases">
        <title>Cytophagales bacterium Strain LB-30, isolated from soil.</title>
        <authorList>
            <person name="Liu B."/>
        </authorList>
    </citation>
    <scope>NUCLEOTIDE SEQUENCE</scope>
    <source>
        <strain evidence="1">LB-30</strain>
    </source>
</reference>
<name>A0ABT8F0Y4_9BACT</name>
<dbReference type="PROSITE" id="PS51257">
    <property type="entry name" value="PROKAR_LIPOPROTEIN"/>
    <property type="match status" value="1"/>
</dbReference>
<dbReference type="EMBL" id="JAUHJS010000001">
    <property type="protein sequence ID" value="MDN4164107.1"/>
    <property type="molecule type" value="Genomic_DNA"/>
</dbReference>
<dbReference type="Proteomes" id="UP001168552">
    <property type="component" value="Unassembled WGS sequence"/>
</dbReference>
<evidence type="ECO:0000313" key="2">
    <source>
        <dbReference type="Proteomes" id="UP001168552"/>
    </source>
</evidence>
<gene>
    <name evidence="1" type="ORF">QWY31_01275</name>
</gene>
<keyword evidence="2" id="KW-1185">Reference proteome</keyword>
<dbReference type="Gene3D" id="2.60.40.3620">
    <property type="match status" value="1"/>
</dbReference>